<dbReference type="EMBL" id="BJZS01000098">
    <property type="protein sequence ID" value="GEO96824.1"/>
    <property type="molecule type" value="Genomic_DNA"/>
</dbReference>
<evidence type="ECO:0008006" key="4">
    <source>
        <dbReference type="Google" id="ProtNLM"/>
    </source>
</evidence>
<feature type="transmembrane region" description="Helical" evidence="1">
    <location>
        <begin position="188"/>
        <end position="212"/>
    </location>
</feature>
<keyword evidence="1" id="KW-0472">Membrane</keyword>
<keyword evidence="1" id="KW-0812">Transmembrane</keyword>
<gene>
    <name evidence="2" type="ORF">KTU01_29470</name>
</gene>
<organism evidence="2 3">
    <name type="scientific">Kocuria turfanensis</name>
    <dbReference type="NCBI Taxonomy" id="388357"/>
    <lineage>
        <taxon>Bacteria</taxon>
        <taxon>Bacillati</taxon>
        <taxon>Actinomycetota</taxon>
        <taxon>Actinomycetes</taxon>
        <taxon>Micrococcales</taxon>
        <taxon>Micrococcaceae</taxon>
        <taxon>Kocuria</taxon>
    </lineage>
</organism>
<feature type="transmembrane region" description="Helical" evidence="1">
    <location>
        <begin position="267"/>
        <end position="292"/>
    </location>
</feature>
<keyword evidence="3" id="KW-1185">Reference proteome</keyword>
<sequence length="358" mass="38368">MRTTTVGIMADPGLPEKVARRVAEDLPGVLSARSGPDVSWEVEVSRETLPLTAEGVIPLLDRAGQLRERYGWDVVVYLTDLPRSHGGAPMLCELSAEASAALVSLPALGLDHFARKARRLLAALVDALQEGTAQCPSAPEVVEALGHGQVRCMLPDGAGDVSYIVLPGRVNRARLLAGMVLSNRPGRLLPALASCVAAAAATGAFGIFYASIWNMSDALHPARLAMISVVVTAALSGWLIFHNSLWNRSRDSDEPWRAGSDNASTVITVWLSVALMYAVLWCLLFGVALAVIEADYLQSQLGHPVSVLDYANLSWLAASLGTLAGALGSNFDSDEAIREATYSRREHQRRQLADTYDD</sequence>
<keyword evidence="1" id="KW-1133">Transmembrane helix</keyword>
<accession>A0A512IGJ2</accession>
<feature type="transmembrane region" description="Helical" evidence="1">
    <location>
        <begin position="224"/>
        <end position="246"/>
    </location>
</feature>
<protein>
    <recommendedName>
        <fullName evidence="4">DUF2267 domain-containing protein</fullName>
    </recommendedName>
</protein>
<dbReference type="AlphaFoldDB" id="A0A512IGJ2"/>
<dbReference type="RefSeq" id="WP_062736511.1">
    <property type="nucleotide sequence ID" value="NZ_BJZS01000098.1"/>
</dbReference>
<name>A0A512IGJ2_9MICC</name>
<reference evidence="2 3" key="1">
    <citation type="submission" date="2019-07" db="EMBL/GenBank/DDBJ databases">
        <title>Whole genome shotgun sequence of Kocuria turfanensis NBRC 107627.</title>
        <authorList>
            <person name="Hosoyama A."/>
            <person name="Uohara A."/>
            <person name="Ohji S."/>
            <person name="Ichikawa N."/>
        </authorList>
    </citation>
    <scope>NUCLEOTIDE SEQUENCE [LARGE SCALE GENOMIC DNA]</scope>
    <source>
        <strain evidence="2 3">NBRC 107627</strain>
    </source>
</reference>
<proteinExistence type="predicted"/>
<evidence type="ECO:0000313" key="2">
    <source>
        <dbReference type="EMBL" id="GEO96824.1"/>
    </source>
</evidence>
<comment type="caution">
    <text evidence="2">The sequence shown here is derived from an EMBL/GenBank/DDBJ whole genome shotgun (WGS) entry which is preliminary data.</text>
</comment>
<dbReference type="Proteomes" id="UP000321103">
    <property type="component" value="Unassembled WGS sequence"/>
</dbReference>
<dbReference type="STRING" id="388357.GCA_001580365_03117"/>
<evidence type="ECO:0000256" key="1">
    <source>
        <dbReference type="SAM" id="Phobius"/>
    </source>
</evidence>
<evidence type="ECO:0000313" key="3">
    <source>
        <dbReference type="Proteomes" id="UP000321103"/>
    </source>
</evidence>